<dbReference type="InterPro" id="IPR050884">
    <property type="entry name" value="CNP_phosphodiesterase-III"/>
</dbReference>
<dbReference type="EMBL" id="JBBUTF010000009">
    <property type="protein sequence ID" value="MEK8026692.1"/>
    <property type="molecule type" value="Genomic_DNA"/>
</dbReference>
<gene>
    <name evidence="6" type="ORF">AACH11_12040</name>
</gene>
<evidence type="ECO:0000313" key="6">
    <source>
        <dbReference type="EMBL" id="MEK8026692.1"/>
    </source>
</evidence>
<accession>A0ABU9B9W9</accession>
<keyword evidence="7" id="KW-1185">Reference proteome</keyword>
<sequence length="360" mass="37345">MSEPLRLLQFSDLHIGAEEPRAVEALQALVRELRPDVLLCTGDLTQRARPGQFGRVALLLQGLQAPVRVLLPGNHDLPPLWQPWHRWRGGRGRWQALLRALAARPHETPHPAGPAPSGRWIDAAPGGPVGASSMTLGSVAGPWQAPAAAGVLALHIRLPGRPALQLCAVDTCRAWLQARGAVSGAQRRMVTRVLQATPAAWRLVATHHPLQPGALAPADDRALCAEAAWTAWAAAGADLVLSGHSHVSAVVGLTEPDREPDPGLASASAGAGAGAAAAAAAGVPPVPAGVARQVLCASATSWRRRAGVPNSVLLLSLGAADAPTGGPSAGRTARWQRWVWTPARPDFVAGPVQVLPPVPG</sequence>
<organism evidence="6 7">
    <name type="scientific">Pseudaquabacterium rugosum</name>
    <dbReference type="NCBI Taxonomy" id="2984194"/>
    <lineage>
        <taxon>Bacteria</taxon>
        <taxon>Pseudomonadati</taxon>
        <taxon>Pseudomonadota</taxon>
        <taxon>Betaproteobacteria</taxon>
        <taxon>Burkholderiales</taxon>
        <taxon>Sphaerotilaceae</taxon>
        <taxon>Pseudaquabacterium</taxon>
    </lineage>
</organism>
<reference evidence="6 7" key="1">
    <citation type="submission" date="2024-04" db="EMBL/GenBank/DDBJ databases">
        <title>Novel species of the genus Ideonella isolated from streams.</title>
        <authorList>
            <person name="Lu H."/>
        </authorList>
    </citation>
    <scope>NUCLEOTIDE SEQUENCE [LARGE SCALE GENOMIC DNA]</scope>
    <source>
        <strain evidence="6 7">BYS139W</strain>
    </source>
</reference>
<dbReference type="Proteomes" id="UP001368500">
    <property type="component" value="Unassembled WGS sequence"/>
</dbReference>
<protein>
    <submittedName>
        <fullName evidence="6">Metallophosphoesterase</fullName>
    </submittedName>
</protein>
<dbReference type="PANTHER" id="PTHR42988:SF2">
    <property type="entry name" value="CYCLIC NUCLEOTIDE PHOSPHODIESTERASE CBUA0032-RELATED"/>
    <property type="match status" value="1"/>
</dbReference>
<evidence type="ECO:0000313" key="7">
    <source>
        <dbReference type="Proteomes" id="UP001368500"/>
    </source>
</evidence>
<keyword evidence="1" id="KW-0479">Metal-binding</keyword>
<keyword evidence="2" id="KW-0378">Hydrolase</keyword>
<dbReference type="Gene3D" id="3.60.21.10">
    <property type="match status" value="2"/>
</dbReference>
<comment type="caution">
    <text evidence="6">The sequence shown here is derived from an EMBL/GenBank/DDBJ whole genome shotgun (WGS) entry which is preliminary data.</text>
</comment>
<dbReference type="InterPro" id="IPR029052">
    <property type="entry name" value="Metallo-depent_PP-like"/>
</dbReference>
<evidence type="ECO:0000256" key="1">
    <source>
        <dbReference type="ARBA" id="ARBA00022723"/>
    </source>
</evidence>
<evidence type="ECO:0000256" key="3">
    <source>
        <dbReference type="ARBA" id="ARBA00023004"/>
    </source>
</evidence>
<evidence type="ECO:0000256" key="4">
    <source>
        <dbReference type="ARBA" id="ARBA00025742"/>
    </source>
</evidence>
<dbReference type="InterPro" id="IPR004843">
    <property type="entry name" value="Calcineurin-like_PHP"/>
</dbReference>
<comment type="similarity">
    <text evidence="4">Belongs to the cyclic nucleotide phosphodiesterase class-III family.</text>
</comment>
<name>A0ABU9B9W9_9BURK</name>
<dbReference type="SUPFAM" id="SSF56300">
    <property type="entry name" value="Metallo-dependent phosphatases"/>
    <property type="match status" value="1"/>
</dbReference>
<dbReference type="Pfam" id="PF00149">
    <property type="entry name" value="Metallophos"/>
    <property type="match status" value="1"/>
</dbReference>
<evidence type="ECO:0000256" key="2">
    <source>
        <dbReference type="ARBA" id="ARBA00022801"/>
    </source>
</evidence>
<proteinExistence type="inferred from homology"/>
<dbReference type="PANTHER" id="PTHR42988">
    <property type="entry name" value="PHOSPHOHYDROLASE"/>
    <property type="match status" value="1"/>
</dbReference>
<keyword evidence="3" id="KW-0408">Iron</keyword>
<feature type="domain" description="Calcineurin-like phosphoesterase" evidence="5">
    <location>
        <begin position="5"/>
        <end position="87"/>
    </location>
</feature>
<evidence type="ECO:0000259" key="5">
    <source>
        <dbReference type="Pfam" id="PF00149"/>
    </source>
</evidence>
<dbReference type="RefSeq" id="WP_341374474.1">
    <property type="nucleotide sequence ID" value="NZ_JBBUTF010000009.1"/>
</dbReference>